<gene>
    <name evidence="1" type="ORF">ASTO00021_LOCUS5916</name>
</gene>
<organism evidence="1">
    <name type="scientific">Aplanochytrium stocchinoi</name>
    <dbReference type="NCBI Taxonomy" id="215587"/>
    <lineage>
        <taxon>Eukaryota</taxon>
        <taxon>Sar</taxon>
        <taxon>Stramenopiles</taxon>
        <taxon>Bigyra</taxon>
        <taxon>Labyrinthulomycetes</taxon>
        <taxon>Thraustochytrida</taxon>
        <taxon>Thraustochytriidae</taxon>
        <taxon>Aplanochytrium</taxon>
    </lineage>
</organism>
<sequence length="257" mass="29228">MDQNEVEYVCPFCAAQIKGAVPPSCKMCGNSFRDLDLSQVQDGETLIEGLEKVTEFTRKQQEGIKNRKNWYKEDLQKKHPTSNVKWDNLFQTNYQRVNSLSVDDSLKEIEEFTKIADGNPHDESEWKGFLNKYKGFNKTSGAATNLPVSDAFLSQLQHDRNKKDKDVPDHEKAAYGNTEVSQARYGANVGHGRVTRTETTTANSQDTVVIPVVFPKERLKINASEREKFNLKTNKGKGEAAFAKYLNDQNNKTKKLW</sequence>
<dbReference type="EMBL" id="HBIN01008013">
    <property type="protein sequence ID" value="CAE0435636.1"/>
    <property type="molecule type" value="Transcribed_RNA"/>
</dbReference>
<protein>
    <submittedName>
        <fullName evidence="1">Uncharacterized protein</fullName>
    </submittedName>
</protein>
<dbReference type="AlphaFoldDB" id="A0A7S3LMZ9"/>
<name>A0A7S3LMZ9_9STRA</name>
<accession>A0A7S3LMZ9</accession>
<reference evidence="1" key="1">
    <citation type="submission" date="2021-01" db="EMBL/GenBank/DDBJ databases">
        <authorList>
            <person name="Corre E."/>
            <person name="Pelletier E."/>
            <person name="Niang G."/>
            <person name="Scheremetjew M."/>
            <person name="Finn R."/>
            <person name="Kale V."/>
            <person name="Holt S."/>
            <person name="Cochrane G."/>
            <person name="Meng A."/>
            <person name="Brown T."/>
            <person name="Cohen L."/>
        </authorList>
    </citation>
    <scope>NUCLEOTIDE SEQUENCE</scope>
    <source>
        <strain evidence="1">GSBS06</strain>
    </source>
</reference>
<evidence type="ECO:0000313" key="1">
    <source>
        <dbReference type="EMBL" id="CAE0435636.1"/>
    </source>
</evidence>
<proteinExistence type="predicted"/>